<evidence type="ECO:0000313" key="1">
    <source>
        <dbReference type="EMBL" id="KAL3674377.1"/>
    </source>
</evidence>
<protein>
    <submittedName>
        <fullName evidence="1">Uncharacterized protein</fullName>
    </submittedName>
</protein>
<dbReference type="AlphaFoldDB" id="A0ABD3G851"/>
<dbReference type="EMBL" id="JBIMZQ010000001">
    <property type="protein sequence ID" value="KAL3674377.1"/>
    <property type="molecule type" value="Genomic_DNA"/>
</dbReference>
<name>A0ABD3G851_9STRA</name>
<reference evidence="1 2" key="1">
    <citation type="submission" date="2024-09" db="EMBL/GenBank/DDBJ databases">
        <title>Genome sequencing and assembly of Phytophthora oleae, isolate VK10A, causative agent of rot of olive drupes.</title>
        <authorList>
            <person name="Conti Taguali S."/>
            <person name="Riolo M."/>
            <person name="La Spada F."/>
            <person name="Cacciola S.O."/>
            <person name="Dionisio G."/>
        </authorList>
    </citation>
    <scope>NUCLEOTIDE SEQUENCE [LARGE SCALE GENOMIC DNA]</scope>
    <source>
        <strain evidence="1 2">VK10A</strain>
    </source>
</reference>
<gene>
    <name evidence="1" type="ORF">V7S43_000333</name>
</gene>
<comment type="caution">
    <text evidence="1">The sequence shown here is derived from an EMBL/GenBank/DDBJ whole genome shotgun (WGS) entry which is preliminary data.</text>
</comment>
<dbReference type="Proteomes" id="UP001632037">
    <property type="component" value="Unassembled WGS sequence"/>
</dbReference>
<sequence length="138" mass="15343">MMHRFREQPERLRLVPTSKQLENRKAFLVRSAGGWEITNHATFTMWASTKVCMSQAEFMSINDAADRCMYDMIVLDAFSVAGDVGEGTSFGVIVTTRRVFQNVTNVVRDQGDELVCATDGTDKLDFEGGPSSTVDPLL</sequence>
<proteinExistence type="predicted"/>
<evidence type="ECO:0000313" key="2">
    <source>
        <dbReference type="Proteomes" id="UP001632037"/>
    </source>
</evidence>
<accession>A0ABD3G851</accession>
<keyword evidence="2" id="KW-1185">Reference proteome</keyword>
<organism evidence="1 2">
    <name type="scientific">Phytophthora oleae</name>
    <dbReference type="NCBI Taxonomy" id="2107226"/>
    <lineage>
        <taxon>Eukaryota</taxon>
        <taxon>Sar</taxon>
        <taxon>Stramenopiles</taxon>
        <taxon>Oomycota</taxon>
        <taxon>Peronosporomycetes</taxon>
        <taxon>Peronosporales</taxon>
        <taxon>Peronosporaceae</taxon>
        <taxon>Phytophthora</taxon>
    </lineage>
</organism>